<sequence>MTIQSKKYMIAWLSISSCRTRGSWWTRRSGFARLSRSSGISCRARCSRRARRSWRSRITTNPTICIFSSCSSSS</sequence>
<accession>A0A914M8R7</accession>
<dbReference type="AlphaFoldDB" id="A0A914M8R7"/>
<keyword evidence="1" id="KW-1185">Reference proteome</keyword>
<organism evidence="1 2">
    <name type="scientific">Meloidogyne incognita</name>
    <name type="common">Southern root-knot nematode worm</name>
    <name type="synonym">Oxyuris incognita</name>
    <dbReference type="NCBI Taxonomy" id="6306"/>
    <lineage>
        <taxon>Eukaryota</taxon>
        <taxon>Metazoa</taxon>
        <taxon>Ecdysozoa</taxon>
        <taxon>Nematoda</taxon>
        <taxon>Chromadorea</taxon>
        <taxon>Rhabditida</taxon>
        <taxon>Tylenchina</taxon>
        <taxon>Tylenchomorpha</taxon>
        <taxon>Tylenchoidea</taxon>
        <taxon>Meloidogynidae</taxon>
        <taxon>Meloidogyninae</taxon>
        <taxon>Meloidogyne</taxon>
        <taxon>Meloidogyne incognita group</taxon>
    </lineage>
</organism>
<evidence type="ECO:0000313" key="2">
    <source>
        <dbReference type="WBParaSite" id="Minc3s01442g23860"/>
    </source>
</evidence>
<dbReference type="Proteomes" id="UP000887563">
    <property type="component" value="Unplaced"/>
</dbReference>
<name>A0A914M8R7_MELIC</name>
<protein>
    <submittedName>
        <fullName evidence="2">Candidate secreted effector</fullName>
    </submittedName>
</protein>
<dbReference type="WBParaSite" id="Minc3s01442g23860">
    <property type="protein sequence ID" value="Minc3s01442g23860"/>
    <property type="gene ID" value="Minc3s01442g23860"/>
</dbReference>
<proteinExistence type="predicted"/>
<dbReference type="PROSITE" id="PS51257">
    <property type="entry name" value="PROKAR_LIPOPROTEIN"/>
    <property type="match status" value="1"/>
</dbReference>
<reference evidence="2" key="1">
    <citation type="submission" date="2022-11" db="UniProtKB">
        <authorList>
            <consortium name="WormBaseParasite"/>
        </authorList>
    </citation>
    <scope>IDENTIFICATION</scope>
</reference>
<evidence type="ECO:0000313" key="1">
    <source>
        <dbReference type="Proteomes" id="UP000887563"/>
    </source>
</evidence>